<dbReference type="GO" id="GO:0034098">
    <property type="term" value="C:VCP-NPL4-UFD1 AAA ATPase complex"/>
    <property type="evidence" value="ECO:0007669"/>
    <property type="project" value="TreeGrafter"/>
</dbReference>
<dbReference type="GO" id="GO:0006511">
    <property type="term" value="P:ubiquitin-dependent protein catabolic process"/>
    <property type="evidence" value="ECO:0007669"/>
    <property type="project" value="InterPro"/>
</dbReference>
<dbReference type="OrthoDB" id="422728at2759"/>
<dbReference type="EMBL" id="VOIH02000006">
    <property type="protein sequence ID" value="KAF3445222.1"/>
    <property type="molecule type" value="Genomic_DNA"/>
</dbReference>
<evidence type="ECO:0008006" key="7">
    <source>
        <dbReference type="Google" id="ProtNLM"/>
    </source>
</evidence>
<reference evidence="5" key="1">
    <citation type="submission" date="2020-03" db="EMBL/GenBank/DDBJ databases">
        <title>A high-quality chromosome-level genome assembly of a woody plant with both climbing and erect habits, Rhamnella rubrinervis.</title>
        <authorList>
            <person name="Lu Z."/>
            <person name="Yang Y."/>
            <person name="Zhu X."/>
            <person name="Sun Y."/>
        </authorList>
    </citation>
    <scope>NUCLEOTIDE SEQUENCE</scope>
    <source>
        <strain evidence="5">BYM</strain>
        <tissue evidence="5">Leaf</tissue>
    </source>
</reference>
<name>A0A8K0MGS3_9ROSA</name>
<dbReference type="InterPro" id="IPR055417">
    <property type="entry name" value="UFD1_N1"/>
</dbReference>
<keyword evidence="6" id="KW-1185">Reference proteome</keyword>
<accession>A0A8K0MGS3</accession>
<evidence type="ECO:0000313" key="6">
    <source>
        <dbReference type="Proteomes" id="UP000796880"/>
    </source>
</evidence>
<evidence type="ECO:0000256" key="2">
    <source>
        <dbReference type="ARBA" id="ARBA00022786"/>
    </source>
</evidence>
<organism evidence="5 6">
    <name type="scientific">Rhamnella rubrinervis</name>
    <dbReference type="NCBI Taxonomy" id="2594499"/>
    <lineage>
        <taxon>Eukaryota</taxon>
        <taxon>Viridiplantae</taxon>
        <taxon>Streptophyta</taxon>
        <taxon>Embryophyta</taxon>
        <taxon>Tracheophyta</taxon>
        <taxon>Spermatophyta</taxon>
        <taxon>Magnoliopsida</taxon>
        <taxon>eudicotyledons</taxon>
        <taxon>Gunneridae</taxon>
        <taxon>Pentapetalae</taxon>
        <taxon>rosids</taxon>
        <taxon>fabids</taxon>
        <taxon>Rosales</taxon>
        <taxon>Rhamnaceae</taxon>
        <taxon>rhamnoid group</taxon>
        <taxon>Rhamneae</taxon>
        <taxon>Rhamnella</taxon>
    </lineage>
</organism>
<dbReference type="PANTHER" id="PTHR12555:SF13">
    <property type="entry name" value="UBIQUITIN RECOGNITION FACTOR IN ER-ASSOCIATED DEGRADATION PROTEIN 1"/>
    <property type="match status" value="1"/>
</dbReference>
<evidence type="ECO:0000313" key="5">
    <source>
        <dbReference type="EMBL" id="KAF3445222.1"/>
    </source>
</evidence>
<dbReference type="Pfam" id="PF03152">
    <property type="entry name" value="UFD1_N1"/>
    <property type="match status" value="1"/>
</dbReference>
<dbReference type="GO" id="GO:0036503">
    <property type="term" value="P:ERAD pathway"/>
    <property type="evidence" value="ECO:0007669"/>
    <property type="project" value="TreeGrafter"/>
</dbReference>
<feature type="domain" description="Ubiquitin fusion degradation protein UFD1 N-terminal subdomain 1" evidence="3">
    <location>
        <begin position="3"/>
        <end position="59"/>
    </location>
</feature>
<dbReference type="InterPro" id="IPR042299">
    <property type="entry name" value="Ufd1-like_Nn"/>
</dbReference>
<dbReference type="Gene3D" id="2.40.40.50">
    <property type="entry name" value="Ubiquitin fusion degradation protein UFD1, N-terminal domain"/>
    <property type="match status" value="1"/>
</dbReference>
<gene>
    <name evidence="5" type="ORF">FNV43_RR14916</name>
</gene>
<dbReference type="Gene3D" id="3.10.330.10">
    <property type="match status" value="1"/>
</dbReference>
<feature type="domain" description="Ubiquitin fusion degradation protein UFD1 N-terminal subdomain 2" evidence="4">
    <location>
        <begin position="61"/>
        <end position="137"/>
    </location>
</feature>
<proteinExistence type="inferred from homology"/>
<protein>
    <recommendedName>
        <fullName evidence="7">Ubiquitin fusion degradaton protein</fullName>
    </recommendedName>
</protein>
<dbReference type="AlphaFoldDB" id="A0A8K0MGS3"/>
<keyword evidence="2" id="KW-0833">Ubl conjugation pathway</keyword>
<dbReference type="InterPro" id="IPR055418">
    <property type="entry name" value="UFD1_N2"/>
</dbReference>
<evidence type="ECO:0000259" key="3">
    <source>
        <dbReference type="Pfam" id="PF03152"/>
    </source>
</evidence>
<sequence length="246" mass="27594">MVIQYPMSFELRNPRTQKLTHCGVMEFSSEEGHVLLPDWMMEKMGFEAGELAMIKNVNLVKGTYVKLQPHTTDFLRISDPKSVLETTLRSYSCLTAGDTIMIMYDDKKYYVDILETKPSSSAISIIETDCEVDFATPLDYKEPEKPAAKEIEKEVAAAEEETKFRAFTGVGRRLDGTSVFSPIPTLNENSSSTSTCLGKRKLVFGSSESADQHKSSKALKKLEEEPNKGKIKVFQAFTGISYRLTD</sequence>
<dbReference type="Proteomes" id="UP000796880">
    <property type="component" value="Unassembled WGS sequence"/>
</dbReference>
<dbReference type="InterPro" id="IPR004854">
    <property type="entry name" value="Ufd1-like"/>
</dbReference>
<evidence type="ECO:0000256" key="1">
    <source>
        <dbReference type="ARBA" id="ARBA00006043"/>
    </source>
</evidence>
<dbReference type="PANTHER" id="PTHR12555">
    <property type="entry name" value="UBIQUITIN FUSION DEGRADATON PROTEIN 1"/>
    <property type="match status" value="1"/>
</dbReference>
<dbReference type="GO" id="GO:0031593">
    <property type="term" value="F:polyubiquitin modification-dependent protein binding"/>
    <property type="evidence" value="ECO:0007669"/>
    <property type="project" value="TreeGrafter"/>
</dbReference>
<dbReference type="Pfam" id="PF24842">
    <property type="entry name" value="UFD1_N2"/>
    <property type="match status" value="1"/>
</dbReference>
<comment type="caution">
    <text evidence="5">The sequence shown here is derived from an EMBL/GenBank/DDBJ whole genome shotgun (WGS) entry which is preliminary data.</text>
</comment>
<comment type="similarity">
    <text evidence="1">Belongs to the UFD1 family.</text>
</comment>
<evidence type="ECO:0000259" key="4">
    <source>
        <dbReference type="Pfam" id="PF24842"/>
    </source>
</evidence>